<dbReference type="KEGG" id="tcl:Tchl_2087"/>
<dbReference type="CDD" id="cd07034">
    <property type="entry name" value="TPP_PYR_PFOR_IOR-alpha_like"/>
    <property type="match status" value="1"/>
</dbReference>
<reference evidence="3 4" key="1">
    <citation type="submission" date="2016-12" db="EMBL/GenBank/DDBJ databases">
        <title>Complete genome sequence of Thauera chlorobenzoica, a Betaproteobacterium degrading haloaromatics anaerobically to CO2 and halides.</title>
        <authorList>
            <person name="Goris T."/>
            <person name="Mergelsberg M."/>
            <person name="Boll M."/>
        </authorList>
    </citation>
    <scope>NUCLEOTIDE SEQUENCE [LARGE SCALE GENOMIC DNA]</scope>
    <source>
        <strain evidence="3 4">3CB1</strain>
    </source>
</reference>
<dbReference type="GO" id="GO:0044281">
    <property type="term" value="P:small molecule metabolic process"/>
    <property type="evidence" value="ECO:0007669"/>
    <property type="project" value="UniProtKB-ARBA"/>
</dbReference>
<evidence type="ECO:0000256" key="1">
    <source>
        <dbReference type="ARBA" id="ARBA00022723"/>
    </source>
</evidence>
<name>A0A1H5S7N5_9RHOO</name>
<dbReference type="GO" id="GO:0046872">
    <property type="term" value="F:metal ion binding"/>
    <property type="evidence" value="ECO:0007669"/>
    <property type="project" value="UniProtKB-KW"/>
</dbReference>
<keyword evidence="3" id="KW-0670">Pyruvate</keyword>
<dbReference type="GO" id="GO:0030976">
    <property type="term" value="F:thiamine pyrophosphate binding"/>
    <property type="evidence" value="ECO:0007669"/>
    <property type="project" value="InterPro"/>
</dbReference>
<dbReference type="Proteomes" id="UP000185739">
    <property type="component" value="Chromosome"/>
</dbReference>
<evidence type="ECO:0000313" key="4">
    <source>
        <dbReference type="Proteomes" id="UP000185739"/>
    </source>
</evidence>
<keyword evidence="1" id="KW-0479">Metal-binding</keyword>
<dbReference type="PANTHER" id="PTHR43710">
    <property type="entry name" value="2-HYDROXYACYL-COA LYASE"/>
    <property type="match status" value="1"/>
</dbReference>
<dbReference type="Pfam" id="PF02775">
    <property type="entry name" value="TPP_enzyme_C"/>
    <property type="match status" value="1"/>
</dbReference>
<dbReference type="STRING" id="96773.Tchl_2087"/>
<keyword evidence="2 3" id="KW-0560">Oxidoreductase</keyword>
<dbReference type="InterPro" id="IPR029061">
    <property type="entry name" value="THDP-binding"/>
</dbReference>
<gene>
    <name evidence="3" type="ORF">Tchl_2087</name>
</gene>
<sequence>MEVSFSKELEQLRQGAGSTFHGEGILAITKALLQSGVAYVGGYQGAPVSHLLDVLVQAEDHLAELGVHVEACSNEASAAAMLGASIHYPLRGAVTWKSVVGTNVAADALSNLASPGVRGGALIIIGDDYGEGASVVQERTYAFAMKSSLLLIDPRPELEVMVRMVEEGFALSEASNTAAFVQLRIRACHVRGSFVCKDNIAPAVSRRALMSDPAAFDYGRLTHAPSIFEHEKIKTAERLPAARRHILERGLNELFAGTREDVGIIVQGGLYNALIGALQQFGLADAFGASTLPILNLNVTYPLVPEQIAGFCRGKQAVLVVEEGQPEFIEQDVALTLHRHGLATAVHGKDVLPMAGEYSVEAIARGLAPFLTRRAPDLELGAGLHWLAELDARRGAVAAALETGLGRPLPARPPGFCTGCPERPVFAAVKLAQQRVGKVHIAADIGCHSFATFEPFSLGHTILGFGMSLASRAGVSPMIEGRTLAIMGDGGFWHNGLLTGVESALYNGDDAVLVILKNGYTSATGTQEIISSPDEEVKAAAPNKQQSLVDRNVTIEKTLRGIGVRWLRTVDSYRVDAMRKTLEEAFTTPFAGLKVIIAEGECQLERQRRSKPWVAGRLKRGERVERVKYGVDEDVCSGDHSCIRLSGCPTLTLKDSPDPLKPDPVATVIDGCVGCGLCGENAHAATLCPSFYRGEVVQNPGPAERLLHRLRQAVIRMLQPAGE</sequence>
<dbReference type="OrthoDB" id="9804603at2"/>
<dbReference type="SUPFAM" id="SSF54862">
    <property type="entry name" value="4Fe-4S ferredoxins"/>
    <property type="match status" value="1"/>
</dbReference>
<protein>
    <submittedName>
        <fullName evidence="3">Indolepyruvate oxidoreductase subunit IorA</fullName>
        <ecNumber evidence="3">1.2.7.8</ecNumber>
    </submittedName>
</protein>
<dbReference type="Gene3D" id="3.40.50.970">
    <property type="match status" value="2"/>
</dbReference>
<keyword evidence="4" id="KW-1185">Reference proteome</keyword>
<dbReference type="EC" id="1.2.7.8" evidence="3"/>
<dbReference type="RefSeq" id="WP_075148353.1">
    <property type="nucleotide sequence ID" value="NZ_CP018839.1"/>
</dbReference>
<proteinExistence type="predicted"/>
<dbReference type="InterPro" id="IPR011766">
    <property type="entry name" value="TPP_enzyme_TPP-bd"/>
</dbReference>
<dbReference type="PANTHER" id="PTHR43710:SF5">
    <property type="entry name" value="INDOLEPYRUVATE FERREDOXIN OXIDOREDUCTASE ALPHA SUBUNIT"/>
    <property type="match status" value="1"/>
</dbReference>
<organism evidence="3 4">
    <name type="scientific">Thauera chlorobenzoica</name>
    <dbReference type="NCBI Taxonomy" id="96773"/>
    <lineage>
        <taxon>Bacteria</taxon>
        <taxon>Pseudomonadati</taxon>
        <taxon>Pseudomonadota</taxon>
        <taxon>Betaproteobacteria</taxon>
        <taxon>Rhodocyclales</taxon>
        <taxon>Zoogloeaceae</taxon>
        <taxon>Thauera</taxon>
    </lineage>
</organism>
<evidence type="ECO:0000256" key="2">
    <source>
        <dbReference type="ARBA" id="ARBA00023002"/>
    </source>
</evidence>
<evidence type="ECO:0000313" key="3">
    <source>
        <dbReference type="EMBL" id="APR04930.1"/>
    </source>
</evidence>
<accession>A0A1H5S7N5</accession>
<dbReference type="CDD" id="cd02008">
    <property type="entry name" value="TPP_IOR_alpha"/>
    <property type="match status" value="1"/>
</dbReference>
<dbReference type="EMBL" id="CP018839">
    <property type="protein sequence ID" value="APR04930.1"/>
    <property type="molecule type" value="Genomic_DNA"/>
</dbReference>
<dbReference type="AlphaFoldDB" id="A0A1H5S7N5"/>
<dbReference type="InterPro" id="IPR002880">
    <property type="entry name" value="Pyrv_Fd/Flavodoxin_OxRdtase_N"/>
</dbReference>
<dbReference type="InterPro" id="IPR045025">
    <property type="entry name" value="HACL1-like"/>
</dbReference>
<dbReference type="GO" id="GO:0043805">
    <property type="term" value="F:indolepyruvate ferredoxin oxidoreductase activity"/>
    <property type="evidence" value="ECO:0007669"/>
    <property type="project" value="UniProtKB-EC"/>
</dbReference>
<dbReference type="SUPFAM" id="SSF52518">
    <property type="entry name" value="Thiamin diphosphate-binding fold (THDP-binding)"/>
    <property type="match status" value="2"/>
</dbReference>